<accession>K6ZX21</accession>
<gene>
    <name evidence="1" type="ORF">GPAL_0991</name>
</gene>
<protein>
    <submittedName>
        <fullName evidence="1">Uncharacterized protein</fullName>
    </submittedName>
</protein>
<dbReference type="AlphaFoldDB" id="K6ZX21"/>
<comment type="caution">
    <text evidence="1">The sequence shown here is derived from an EMBL/GenBank/DDBJ whole genome shotgun (WGS) entry which is preliminary data.</text>
</comment>
<dbReference type="Proteomes" id="UP000006251">
    <property type="component" value="Unassembled WGS sequence"/>
</dbReference>
<proteinExistence type="predicted"/>
<dbReference type="EMBL" id="BAEQ01000016">
    <property type="protein sequence ID" value="GAC27870.1"/>
    <property type="molecule type" value="Genomic_DNA"/>
</dbReference>
<evidence type="ECO:0000313" key="1">
    <source>
        <dbReference type="EMBL" id="GAC27870.1"/>
    </source>
</evidence>
<organism evidence="1 2">
    <name type="scientific">Brumicola pallidula DSM 14239 = ACAM 615</name>
    <dbReference type="NCBI Taxonomy" id="1121922"/>
    <lineage>
        <taxon>Bacteria</taxon>
        <taxon>Pseudomonadati</taxon>
        <taxon>Pseudomonadota</taxon>
        <taxon>Gammaproteobacteria</taxon>
        <taxon>Alteromonadales</taxon>
        <taxon>Alteromonadaceae</taxon>
        <taxon>Brumicola</taxon>
    </lineage>
</organism>
<keyword evidence="2" id="KW-1185">Reference proteome</keyword>
<evidence type="ECO:0000313" key="2">
    <source>
        <dbReference type="Proteomes" id="UP000006251"/>
    </source>
</evidence>
<reference evidence="2" key="1">
    <citation type="journal article" date="2014" name="Environ. Microbiol.">
        <title>Comparative genomics of the marine bacterial genus Glaciecola reveals the high degree of genomic diversity and genomic characteristic for cold adaptation.</title>
        <authorList>
            <person name="Qin Q.L."/>
            <person name="Xie B.B."/>
            <person name="Yu Y."/>
            <person name="Shu Y.L."/>
            <person name="Rong J.C."/>
            <person name="Zhang Y.J."/>
            <person name="Zhao D.L."/>
            <person name="Chen X.L."/>
            <person name="Zhang X.Y."/>
            <person name="Chen B."/>
            <person name="Zhou B.C."/>
            <person name="Zhang Y.Z."/>
        </authorList>
    </citation>
    <scope>NUCLEOTIDE SEQUENCE [LARGE SCALE GENOMIC DNA]</scope>
    <source>
        <strain evidence="2">ACAM 615</strain>
    </source>
</reference>
<name>K6ZX21_9ALTE</name>
<sequence>MNLITKYLESKILSMAIGLNNQNTVVCCASLLQSMTFVCKEHGASWRWLVYFSCAEVLQPARICPNERRE</sequence>